<keyword evidence="6" id="KW-0479">Metal-binding</keyword>
<comment type="subcellular location">
    <subcellularLocation>
        <location evidence="1">Cytoplasm</location>
    </subcellularLocation>
</comment>
<evidence type="ECO:0000256" key="4">
    <source>
        <dbReference type="ARBA" id="ARBA00022490"/>
    </source>
</evidence>
<accession>A0A1N7P859</accession>
<dbReference type="Pfam" id="PF02367">
    <property type="entry name" value="TsaE"/>
    <property type="match status" value="1"/>
</dbReference>
<evidence type="ECO:0000256" key="10">
    <source>
        <dbReference type="ARBA" id="ARBA00032441"/>
    </source>
</evidence>
<evidence type="ECO:0000256" key="1">
    <source>
        <dbReference type="ARBA" id="ARBA00004496"/>
    </source>
</evidence>
<evidence type="ECO:0000256" key="8">
    <source>
        <dbReference type="ARBA" id="ARBA00022840"/>
    </source>
</evidence>
<keyword evidence="8" id="KW-0067">ATP-binding</keyword>
<dbReference type="PANTHER" id="PTHR33540:SF2">
    <property type="entry name" value="TRNA THREONYLCARBAMOYLADENOSINE BIOSYNTHESIS PROTEIN TSAE"/>
    <property type="match status" value="1"/>
</dbReference>
<sequence length="147" mass="16861">MKKIYCDNLASLPQVAQEIIEVCKDEKIWVFKGQMGAGKTTLIKAIAKEMGVVDLVSSPTFSIVNEYSSEQGQQFYHFDFYRIDDAEEVLEIGVEEYFYSGAYCWIEWSERIPEYIPDTFQLISIQVDEKGWRVISISKIVNGAQHG</sequence>
<evidence type="ECO:0000256" key="5">
    <source>
        <dbReference type="ARBA" id="ARBA00022694"/>
    </source>
</evidence>
<dbReference type="AlphaFoldDB" id="A0A1N7P859"/>
<dbReference type="NCBIfam" id="TIGR00150">
    <property type="entry name" value="T6A_YjeE"/>
    <property type="match status" value="1"/>
</dbReference>
<proteinExistence type="inferred from homology"/>
<evidence type="ECO:0000256" key="2">
    <source>
        <dbReference type="ARBA" id="ARBA00007599"/>
    </source>
</evidence>
<dbReference type="GO" id="GO:0002949">
    <property type="term" value="P:tRNA threonylcarbamoyladenosine modification"/>
    <property type="evidence" value="ECO:0007669"/>
    <property type="project" value="InterPro"/>
</dbReference>
<dbReference type="OrthoDB" id="9815896at2"/>
<dbReference type="GO" id="GO:0005524">
    <property type="term" value="F:ATP binding"/>
    <property type="evidence" value="ECO:0007669"/>
    <property type="project" value="UniProtKB-KW"/>
</dbReference>
<evidence type="ECO:0000313" key="11">
    <source>
        <dbReference type="EMBL" id="SIT06727.1"/>
    </source>
</evidence>
<dbReference type="EMBL" id="FTOP01000014">
    <property type="protein sequence ID" value="SIT06727.1"/>
    <property type="molecule type" value="Genomic_DNA"/>
</dbReference>
<dbReference type="InterPro" id="IPR003442">
    <property type="entry name" value="T6A_TsaE"/>
</dbReference>
<dbReference type="GO" id="GO:0005737">
    <property type="term" value="C:cytoplasm"/>
    <property type="evidence" value="ECO:0007669"/>
    <property type="project" value="UniProtKB-SubCell"/>
</dbReference>
<evidence type="ECO:0000313" key="12">
    <source>
        <dbReference type="Proteomes" id="UP000186026"/>
    </source>
</evidence>
<keyword evidence="7" id="KW-0547">Nucleotide-binding</keyword>
<evidence type="ECO:0000256" key="9">
    <source>
        <dbReference type="ARBA" id="ARBA00022842"/>
    </source>
</evidence>
<dbReference type="Gene3D" id="3.40.50.300">
    <property type="entry name" value="P-loop containing nucleotide triphosphate hydrolases"/>
    <property type="match status" value="1"/>
</dbReference>
<keyword evidence="12" id="KW-1185">Reference proteome</keyword>
<organism evidence="11 12">
    <name type="scientific">Belliella pelovolcani</name>
    <dbReference type="NCBI Taxonomy" id="529505"/>
    <lineage>
        <taxon>Bacteria</taxon>
        <taxon>Pseudomonadati</taxon>
        <taxon>Bacteroidota</taxon>
        <taxon>Cytophagia</taxon>
        <taxon>Cytophagales</taxon>
        <taxon>Cyclobacteriaceae</taxon>
        <taxon>Belliella</taxon>
    </lineage>
</organism>
<keyword evidence="9" id="KW-0460">Magnesium</keyword>
<evidence type="ECO:0000256" key="7">
    <source>
        <dbReference type="ARBA" id="ARBA00022741"/>
    </source>
</evidence>
<dbReference type="InterPro" id="IPR027417">
    <property type="entry name" value="P-loop_NTPase"/>
</dbReference>
<comment type="similarity">
    <text evidence="2">Belongs to the TsaE family.</text>
</comment>
<gene>
    <name evidence="11" type="ORF">SAMN05421761_11499</name>
</gene>
<reference evidence="12" key="1">
    <citation type="submission" date="2017-01" db="EMBL/GenBank/DDBJ databases">
        <authorList>
            <person name="Varghese N."/>
            <person name="Submissions S."/>
        </authorList>
    </citation>
    <scope>NUCLEOTIDE SEQUENCE [LARGE SCALE GENOMIC DNA]</scope>
    <source>
        <strain evidence="12">DSM 46698</strain>
    </source>
</reference>
<name>A0A1N7P859_9BACT</name>
<keyword evidence="4" id="KW-0963">Cytoplasm</keyword>
<dbReference type="STRING" id="529505.SAMN05421761_11499"/>
<dbReference type="Proteomes" id="UP000186026">
    <property type="component" value="Unassembled WGS sequence"/>
</dbReference>
<protein>
    <recommendedName>
        <fullName evidence="3">tRNA threonylcarbamoyladenosine biosynthesis protein TsaE</fullName>
    </recommendedName>
    <alternativeName>
        <fullName evidence="10">t(6)A37 threonylcarbamoyladenosine biosynthesis protein TsaE</fullName>
    </alternativeName>
</protein>
<keyword evidence="5" id="KW-0819">tRNA processing</keyword>
<evidence type="ECO:0000256" key="3">
    <source>
        <dbReference type="ARBA" id="ARBA00019010"/>
    </source>
</evidence>
<dbReference type="RefSeq" id="WP_076502500.1">
    <property type="nucleotide sequence ID" value="NZ_FTOP01000014.1"/>
</dbReference>
<dbReference type="PANTHER" id="PTHR33540">
    <property type="entry name" value="TRNA THREONYLCARBAMOYLADENOSINE BIOSYNTHESIS PROTEIN TSAE"/>
    <property type="match status" value="1"/>
</dbReference>
<dbReference type="GO" id="GO:0046872">
    <property type="term" value="F:metal ion binding"/>
    <property type="evidence" value="ECO:0007669"/>
    <property type="project" value="UniProtKB-KW"/>
</dbReference>
<evidence type="ECO:0000256" key="6">
    <source>
        <dbReference type="ARBA" id="ARBA00022723"/>
    </source>
</evidence>
<dbReference type="SUPFAM" id="SSF52540">
    <property type="entry name" value="P-loop containing nucleoside triphosphate hydrolases"/>
    <property type="match status" value="1"/>
</dbReference>